<proteinExistence type="predicted"/>
<evidence type="ECO:0000313" key="1">
    <source>
        <dbReference type="EMBL" id="KKM04369.1"/>
    </source>
</evidence>
<dbReference type="EMBL" id="LAZR01016467">
    <property type="protein sequence ID" value="KKM04369.1"/>
    <property type="molecule type" value="Genomic_DNA"/>
</dbReference>
<name>A0A0F9GZX8_9ZZZZ</name>
<organism evidence="1">
    <name type="scientific">marine sediment metagenome</name>
    <dbReference type="NCBI Taxonomy" id="412755"/>
    <lineage>
        <taxon>unclassified sequences</taxon>
        <taxon>metagenomes</taxon>
        <taxon>ecological metagenomes</taxon>
    </lineage>
</organism>
<protein>
    <submittedName>
        <fullName evidence="1">Uncharacterized protein</fullName>
    </submittedName>
</protein>
<sequence>MKRKTAESKKLGTVGVLGRYFGKKDGQTISEFRTEIQAMTSDERLELAQGAAQAMGLTESEVQFRFK</sequence>
<dbReference type="AlphaFoldDB" id="A0A0F9GZX8"/>
<comment type="caution">
    <text evidence="1">The sequence shown here is derived from an EMBL/GenBank/DDBJ whole genome shotgun (WGS) entry which is preliminary data.</text>
</comment>
<reference evidence="1" key="1">
    <citation type="journal article" date="2015" name="Nature">
        <title>Complex archaea that bridge the gap between prokaryotes and eukaryotes.</title>
        <authorList>
            <person name="Spang A."/>
            <person name="Saw J.H."/>
            <person name="Jorgensen S.L."/>
            <person name="Zaremba-Niedzwiedzka K."/>
            <person name="Martijn J."/>
            <person name="Lind A.E."/>
            <person name="van Eijk R."/>
            <person name="Schleper C."/>
            <person name="Guy L."/>
            <person name="Ettema T.J."/>
        </authorList>
    </citation>
    <scope>NUCLEOTIDE SEQUENCE</scope>
</reference>
<accession>A0A0F9GZX8</accession>
<gene>
    <name evidence="1" type="ORF">LCGC14_1764930</name>
</gene>